<keyword evidence="2" id="KW-0442">Lipid degradation</keyword>
<dbReference type="OrthoDB" id="7401351at2"/>
<dbReference type="Gene3D" id="3.40.1090.10">
    <property type="entry name" value="Cytosolic phospholipase A2 catalytic domain"/>
    <property type="match status" value="1"/>
</dbReference>
<dbReference type="SUPFAM" id="SSF52151">
    <property type="entry name" value="FabD/lysophospholipase-like"/>
    <property type="match status" value="1"/>
</dbReference>
<dbReference type="Pfam" id="PF01734">
    <property type="entry name" value="Patatin"/>
    <property type="match status" value="1"/>
</dbReference>
<dbReference type="Proteomes" id="UP000000321">
    <property type="component" value="Unassembled WGS sequence"/>
</dbReference>
<feature type="short sequence motif" description="GXSXG" evidence="2">
    <location>
        <begin position="41"/>
        <end position="45"/>
    </location>
</feature>
<keyword evidence="2 4" id="KW-0378">Hydrolase</keyword>
<evidence type="ECO:0000256" key="1">
    <source>
        <dbReference type="ARBA" id="ARBA00023098"/>
    </source>
</evidence>
<feature type="domain" description="PNPLA" evidence="3">
    <location>
        <begin position="9"/>
        <end position="215"/>
    </location>
</feature>
<dbReference type="PROSITE" id="PS51635">
    <property type="entry name" value="PNPLA"/>
    <property type="match status" value="1"/>
</dbReference>
<evidence type="ECO:0000259" key="3">
    <source>
        <dbReference type="PROSITE" id="PS51635"/>
    </source>
</evidence>
<comment type="caution">
    <text evidence="2">Lacks conserved residue(s) required for the propagation of feature annotation.</text>
</comment>
<organism evidence="4 5">
    <name type="scientific">Aurantimonas manganoxydans (strain ATCC BAA-1229 / DSM 21871 / SI85-9A1)</name>
    <dbReference type="NCBI Taxonomy" id="287752"/>
    <lineage>
        <taxon>Bacteria</taxon>
        <taxon>Pseudomonadati</taxon>
        <taxon>Pseudomonadota</taxon>
        <taxon>Alphaproteobacteria</taxon>
        <taxon>Hyphomicrobiales</taxon>
        <taxon>Aurantimonadaceae</taxon>
        <taxon>Aurantimonas</taxon>
    </lineage>
</organism>
<name>Q1YG39_AURMS</name>
<evidence type="ECO:0000313" key="5">
    <source>
        <dbReference type="Proteomes" id="UP000000321"/>
    </source>
</evidence>
<gene>
    <name evidence="4" type="ORF">SI859A1_02989</name>
</gene>
<dbReference type="GO" id="GO:0016787">
    <property type="term" value="F:hydrolase activity"/>
    <property type="evidence" value="ECO:0007669"/>
    <property type="project" value="UniProtKB-UniRule"/>
</dbReference>
<feature type="short sequence motif" description="DGA/G" evidence="2">
    <location>
        <begin position="202"/>
        <end position="204"/>
    </location>
</feature>
<reference evidence="4 5" key="1">
    <citation type="journal article" date="2008" name="Appl. Environ. Microbiol.">
        <title>Genomic insights into Mn(II) oxidation by the marine alphaproteobacterium Aurantimonas sp. strain SI85-9A1.</title>
        <authorList>
            <person name="Dick G.J."/>
            <person name="Podell S."/>
            <person name="Johnson H.A."/>
            <person name="Rivera-Espinoza Y."/>
            <person name="Bernier-Latmani R."/>
            <person name="McCarthy J.K."/>
            <person name="Torpey J.W."/>
            <person name="Clement B.G."/>
            <person name="Gaasterland T."/>
            <person name="Tebo B.M."/>
        </authorList>
    </citation>
    <scope>NUCLEOTIDE SEQUENCE [LARGE SCALE GENOMIC DNA]</scope>
    <source>
        <strain evidence="4 5">SI85-9A1</strain>
    </source>
</reference>
<dbReference type="RefSeq" id="WP_009210806.1">
    <property type="nucleotide sequence ID" value="NZ_BBWP01000010.1"/>
</dbReference>
<dbReference type="BioCyc" id="AURANTIMONAS:SI859A1_02989-MONOMER"/>
<sequence>MTDLNFEQLVFSGGGTRCFWHGGFLETVRRPLALTPARIAGVSGGALSASCFIAGRDETLLEVMGTTFDRRSQNIATSWNEVQADGLTPHQRMYREIVSETLDRQAIAAIADGPSFQVLLAHPPTRRLPKWSTFPLMAAYLVDLAVRSTPKVMLPTVLGADQILVDARQAARDGCLIDLICSAAVIPPVFNIEGWNGRPVIDGGMTSKAPMPDPNEGRTLILLTRRFRHLPKSDSCLYVEPSEAVPADKIDFTNREKIEDTWRQGASDGRAFLLRHGLGTDAPAYAHDKTQGTRDARGS</sequence>
<dbReference type="HOGENOM" id="CLU_930250_0_0_5"/>
<dbReference type="GO" id="GO:0016042">
    <property type="term" value="P:lipid catabolic process"/>
    <property type="evidence" value="ECO:0007669"/>
    <property type="project" value="UniProtKB-UniRule"/>
</dbReference>
<dbReference type="AlphaFoldDB" id="Q1YG39"/>
<evidence type="ECO:0000313" key="4">
    <source>
        <dbReference type="EMBL" id="EAS49386.1"/>
    </source>
</evidence>
<evidence type="ECO:0000256" key="2">
    <source>
        <dbReference type="PROSITE-ProRule" id="PRU01161"/>
    </source>
</evidence>
<keyword evidence="1 2" id="KW-0443">Lipid metabolism</keyword>
<accession>Q1YG39</accession>
<dbReference type="EMBL" id="AAPJ01000005">
    <property type="protein sequence ID" value="EAS49386.1"/>
    <property type="molecule type" value="Genomic_DNA"/>
</dbReference>
<dbReference type="InterPro" id="IPR016035">
    <property type="entry name" value="Acyl_Trfase/lysoPLipase"/>
</dbReference>
<comment type="caution">
    <text evidence="4">The sequence shown here is derived from an EMBL/GenBank/DDBJ whole genome shotgun (WGS) entry which is preliminary data.</text>
</comment>
<proteinExistence type="predicted"/>
<keyword evidence="5" id="KW-1185">Reference proteome</keyword>
<protein>
    <submittedName>
        <fullName evidence="4">Putative esterase of the alpha-beta hydrolase superfamily</fullName>
    </submittedName>
</protein>
<dbReference type="InterPro" id="IPR002641">
    <property type="entry name" value="PNPLA_dom"/>
</dbReference>
<feature type="active site" description="Nucleophile" evidence="2">
    <location>
        <position position="43"/>
    </location>
</feature>
<feature type="active site" description="Proton acceptor" evidence="2">
    <location>
        <position position="202"/>
    </location>
</feature>